<evidence type="ECO:0000256" key="1">
    <source>
        <dbReference type="SAM" id="Phobius"/>
    </source>
</evidence>
<organism evidence="2 3">
    <name type="scientific">Aquiflexum gelatinilyticum</name>
    <dbReference type="NCBI Taxonomy" id="2961943"/>
    <lineage>
        <taxon>Bacteria</taxon>
        <taxon>Pseudomonadati</taxon>
        <taxon>Bacteroidota</taxon>
        <taxon>Cytophagia</taxon>
        <taxon>Cytophagales</taxon>
        <taxon>Cyclobacteriaceae</taxon>
        <taxon>Aquiflexum</taxon>
    </lineage>
</organism>
<dbReference type="EMBL" id="JANSUY010000011">
    <property type="protein sequence ID" value="MCR9015892.1"/>
    <property type="molecule type" value="Genomic_DNA"/>
</dbReference>
<feature type="transmembrane region" description="Helical" evidence="1">
    <location>
        <begin position="40"/>
        <end position="57"/>
    </location>
</feature>
<feature type="transmembrane region" description="Helical" evidence="1">
    <location>
        <begin position="77"/>
        <end position="101"/>
    </location>
</feature>
<keyword evidence="1" id="KW-0472">Membrane</keyword>
<keyword evidence="3" id="KW-1185">Reference proteome</keyword>
<reference evidence="2" key="1">
    <citation type="submission" date="2022-08" db="EMBL/GenBank/DDBJ databases">
        <authorList>
            <person name="Zhang D."/>
        </authorList>
    </citation>
    <scope>NUCLEOTIDE SEQUENCE</scope>
    <source>
        <strain evidence="2">XJ19-11</strain>
    </source>
</reference>
<sequence>MDSIDIFLYVADILVIVGIILAVVMPLIKSFDDPKSLLKSALAIVVLAALFFIAYSISDGEVLPKFAKEPFNLTEGMSKFVGGSLIMTYVMTIVALAGIVITEITKAIK</sequence>
<evidence type="ECO:0000313" key="3">
    <source>
        <dbReference type="Proteomes" id="UP001142175"/>
    </source>
</evidence>
<name>A0A9X2P5S3_9BACT</name>
<comment type="caution">
    <text evidence="2">The sequence shown here is derived from an EMBL/GenBank/DDBJ whole genome shotgun (WGS) entry which is preliminary data.</text>
</comment>
<dbReference type="Proteomes" id="UP001142175">
    <property type="component" value="Unassembled WGS sequence"/>
</dbReference>
<keyword evidence="1" id="KW-1133">Transmembrane helix</keyword>
<dbReference type="RefSeq" id="WP_258423757.1">
    <property type="nucleotide sequence ID" value="NZ_JANSUY010000011.1"/>
</dbReference>
<feature type="transmembrane region" description="Helical" evidence="1">
    <location>
        <begin position="6"/>
        <end position="28"/>
    </location>
</feature>
<accession>A0A9X2P5S3</accession>
<keyword evidence="1" id="KW-0812">Transmembrane</keyword>
<evidence type="ECO:0000313" key="2">
    <source>
        <dbReference type="EMBL" id="MCR9015892.1"/>
    </source>
</evidence>
<dbReference type="AlphaFoldDB" id="A0A9X2P5S3"/>
<protein>
    <submittedName>
        <fullName evidence="2">Uncharacterized protein</fullName>
    </submittedName>
</protein>
<gene>
    <name evidence="2" type="ORF">NU887_12660</name>
</gene>
<proteinExistence type="predicted"/>